<gene>
    <name evidence="1" type="ORF">chiPu_0020889</name>
</gene>
<keyword evidence="2" id="KW-1185">Reference proteome</keyword>
<name>A0A401RKX7_CHIPU</name>
<proteinExistence type="predicted"/>
<organism evidence="1 2">
    <name type="scientific">Chiloscyllium punctatum</name>
    <name type="common">Brownbanded bambooshark</name>
    <name type="synonym">Hemiscyllium punctatum</name>
    <dbReference type="NCBI Taxonomy" id="137246"/>
    <lineage>
        <taxon>Eukaryota</taxon>
        <taxon>Metazoa</taxon>
        <taxon>Chordata</taxon>
        <taxon>Craniata</taxon>
        <taxon>Vertebrata</taxon>
        <taxon>Chondrichthyes</taxon>
        <taxon>Elasmobranchii</taxon>
        <taxon>Galeomorphii</taxon>
        <taxon>Galeoidea</taxon>
        <taxon>Orectolobiformes</taxon>
        <taxon>Hemiscylliidae</taxon>
        <taxon>Chiloscyllium</taxon>
    </lineage>
</organism>
<evidence type="ECO:0000313" key="2">
    <source>
        <dbReference type="Proteomes" id="UP000287033"/>
    </source>
</evidence>
<dbReference type="Proteomes" id="UP000287033">
    <property type="component" value="Unassembled WGS sequence"/>
</dbReference>
<dbReference type="SUPFAM" id="SSF49785">
    <property type="entry name" value="Galactose-binding domain-like"/>
    <property type="match status" value="1"/>
</dbReference>
<dbReference type="STRING" id="137246.A0A401RKX7"/>
<protein>
    <submittedName>
        <fullName evidence="1">Uncharacterized protein</fullName>
    </submittedName>
</protein>
<dbReference type="AlphaFoldDB" id="A0A401RKX7"/>
<dbReference type="Gene3D" id="2.60.120.260">
    <property type="entry name" value="Galactose-binding domain-like"/>
    <property type="match status" value="1"/>
</dbReference>
<dbReference type="OrthoDB" id="6071166at2759"/>
<sequence>MLQYPGNSKAQVNPGLCRYALGMQDGTIADEDITASSEWYGSTAARFGRFLKAFDEVPITNKVENVDLGQDIEWIVNWP</sequence>
<dbReference type="InterPro" id="IPR008979">
    <property type="entry name" value="Galactose-bd-like_sf"/>
</dbReference>
<comment type="caution">
    <text evidence="1">The sequence shown here is derived from an EMBL/GenBank/DDBJ whole genome shotgun (WGS) entry which is preliminary data.</text>
</comment>
<dbReference type="EMBL" id="BEZZ01003062">
    <property type="protein sequence ID" value="GCC18779.1"/>
    <property type="molecule type" value="Genomic_DNA"/>
</dbReference>
<reference evidence="1 2" key="1">
    <citation type="journal article" date="2018" name="Nat. Ecol. Evol.">
        <title>Shark genomes provide insights into elasmobranch evolution and the origin of vertebrates.</title>
        <authorList>
            <person name="Hara Y"/>
            <person name="Yamaguchi K"/>
            <person name="Onimaru K"/>
            <person name="Kadota M"/>
            <person name="Koyanagi M"/>
            <person name="Keeley SD"/>
            <person name="Tatsumi K"/>
            <person name="Tanaka K"/>
            <person name="Motone F"/>
            <person name="Kageyama Y"/>
            <person name="Nozu R"/>
            <person name="Adachi N"/>
            <person name="Nishimura O"/>
            <person name="Nakagawa R"/>
            <person name="Tanegashima C"/>
            <person name="Kiyatake I"/>
            <person name="Matsumoto R"/>
            <person name="Murakumo K"/>
            <person name="Nishida K"/>
            <person name="Terakita A"/>
            <person name="Kuratani S"/>
            <person name="Sato K"/>
            <person name="Hyodo S Kuraku.S."/>
        </authorList>
    </citation>
    <scope>NUCLEOTIDE SEQUENCE [LARGE SCALE GENOMIC DNA]</scope>
</reference>
<evidence type="ECO:0000313" key="1">
    <source>
        <dbReference type="EMBL" id="GCC18779.1"/>
    </source>
</evidence>
<accession>A0A401RKX7</accession>